<dbReference type="PANTHER" id="PTHR13693:SF102">
    <property type="entry name" value="2-AMINO-3-KETOBUTYRATE COENZYME A LIGASE, MITOCHONDRIAL"/>
    <property type="match status" value="1"/>
</dbReference>
<dbReference type="InterPro" id="IPR050087">
    <property type="entry name" value="AON_synthase_class-II"/>
</dbReference>
<comment type="similarity">
    <text evidence="2">Belongs to the class-II pyridoxal-phosphate-dependent aminotransferase family.</text>
</comment>
<dbReference type="Pfam" id="PF00155">
    <property type="entry name" value="Aminotran_1_2"/>
    <property type="match status" value="1"/>
</dbReference>
<organism evidence="7 8">
    <name type="scientific">Alloyangia pacifica</name>
    <dbReference type="NCBI Taxonomy" id="311180"/>
    <lineage>
        <taxon>Bacteria</taxon>
        <taxon>Pseudomonadati</taxon>
        <taxon>Pseudomonadota</taxon>
        <taxon>Alphaproteobacteria</taxon>
        <taxon>Rhodobacterales</taxon>
        <taxon>Roseobacteraceae</taxon>
        <taxon>Alloyangia</taxon>
    </lineage>
</organism>
<feature type="domain" description="Aminotransferase class I/classII large" evidence="6">
    <location>
        <begin position="42"/>
        <end position="375"/>
    </location>
</feature>
<keyword evidence="3" id="KW-0808">Transferase</keyword>
<evidence type="ECO:0000256" key="2">
    <source>
        <dbReference type="ARBA" id="ARBA00008392"/>
    </source>
</evidence>
<protein>
    <recommendedName>
        <fullName evidence="6">Aminotransferase class I/classII large domain-containing protein</fullName>
    </recommendedName>
</protein>
<dbReference type="GO" id="GO:0016746">
    <property type="term" value="F:acyltransferase activity"/>
    <property type="evidence" value="ECO:0007669"/>
    <property type="project" value="UniProtKB-KW"/>
</dbReference>
<dbReference type="KEGG" id="ypac:CEW88_19565"/>
<geneLocation type="plasmid" evidence="7 8">
    <name>unnamed1</name>
</geneLocation>
<keyword evidence="4" id="KW-0012">Acyltransferase</keyword>
<dbReference type="InterPro" id="IPR004839">
    <property type="entry name" value="Aminotransferase_I/II_large"/>
</dbReference>
<dbReference type="InterPro" id="IPR015421">
    <property type="entry name" value="PyrdxlP-dep_Trfase_major"/>
</dbReference>
<evidence type="ECO:0000256" key="5">
    <source>
        <dbReference type="SAM" id="Coils"/>
    </source>
</evidence>
<keyword evidence="5" id="KW-0175">Coiled coil</keyword>
<proteinExistence type="inferred from homology"/>
<gene>
    <name evidence="7" type="ORF">CEW88_19565</name>
</gene>
<accession>A0A2U8HJ53</accession>
<keyword evidence="7" id="KW-0614">Plasmid</keyword>
<comment type="cofactor">
    <cofactor evidence="1">
        <name>pyridoxal 5'-phosphate</name>
        <dbReference type="ChEBI" id="CHEBI:597326"/>
    </cofactor>
</comment>
<dbReference type="AlphaFoldDB" id="A0A2U8HJ53"/>
<dbReference type="EMBL" id="CP022191">
    <property type="protein sequence ID" value="AWI85967.1"/>
    <property type="molecule type" value="Genomic_DNA"/>
</dbReference>
<dbReference type="InterPro" id="IPR015422">
    <property type="entry name" value="PyrdxlP-dep_Trfase_small"/>
</dbReference>
<dbReference type="OrthoDB" id="9807157at2"/>
<dbReference type="Gene3D" id="3.40.640.10">
    <property type="entry name" value="Type I PLP-dependent aspartate aminotransferase-like (Major domain)"/>
    <property type="match status" value="1"/>
</dbReference>
<dbReference type="SUPFAM" id="SSF53383">
    <property type="entry name" value="PLP-dependent transferases"/>
    <property type="match status" value="1"/>
</dbReference>
<dbReference type="PANTHER" id="PTHR13693">
    <property type="entry name" value="CLASS II AMINOTRANSFERASE/8-AMINO-7-OXONONANOATE SYNTHASE"/>
    <property type="match status" value="1"/>
</dbReference>
<dbReference type="InterPro" id="IPR015424">
    <property type="entry name" value="PyrdxlP-dep_Trfase"/>
</dbReference>
<evidence type="ECO:0000313" key="8">
    <source>
        <dbReference type="Proteomes" id="UP000244915"/>
    </source>
</evidence>
<name>A0A2U8HJ53_9RHOB</name>
<sequence>MIFHAHHPMAKTISDSAAGAYALGPAGYPQAERGDDLAEKQKVTLWTSGDALGTAGMSALHRAISDGVEFHGAGNGAELPGSHPARLAAEQCLAHWHRQPAARVFLGGNGILTSLAHALREAAGPYNILLSDTVPHPLAWASLPVTRFDPSDPESLVNALETLGKERPVLVVLETVSSRDGSIAPLPDICSAAEANGALVIVDETHACGAYGPSGAGIATDQGCAERISLLCNAGPGSLGLPLGYLAGDAQLLELVTAQGHSNSSACPPAFLLDALPTAIGLVQKRDDLRARLAALSRELRAALAYLGLPISTGSSHVICIEVGDPRQTRLATSLLRDHYGIQVTPVLPPEVAPGQEHLRIICSARHTSDHIEALTLGLETLAAEMGWLG</sequence>
<reference evidence="7 8" key="1">
    <citation type="submission" date="2017-06" db="EMBL/GenBank/DDBJ databases">
        <title>Yangia sp. YSBP01 complete genome sequence.</title>
        <authorList>
            <person name="Woo J.-H."/>
            <person name="Kim H.-S."/>
        </authorList>
    </citation>
    <scope>NUCLEOTIDE SEQUENCE [LARGE SCALE GENOMIC DNA]</scope>
    <source>
        <strain evidence="7 8">YSBP01</strain>
        <plasmid evidence="7 8">unnamed1</plasmid>
    </source>
</reference>
<evidence type="ECO:0000313" key="7">
    <source>
        <dbReference type="EMBL" id="AWI85967.1"/>
    </source>
</evidence>
<dbReference type="Gene3D" id="3.90.1150.10">
    <property type="entry name" value="Aspartate Aminotransferase, domain 1"/>
    <property type="match status" value="1"/>
</dbReference>
<dbReference type="Proteomes" id="UP000244915">
    <property type="component" value="Plasmid unnamed1"/>
</dbReference>
<evidence type="ECO:0000259" key="6">
    <source>
        <dbReference type="Pfam" id="PF00155"/>
    </source>
</evidence>
<evidence type="ECO:0000256" key="4">
    <source>
        <dbReference type="ARBA" id="ARBA00023315"/>
    </source>
</evidence>
<dbReference type="GO" id="GO:0030170">
    <property type="term" value="F:pyridoxal phosphate binding"/>
    <property type="evidence" value="ECO:0007669"/>
    <property type="project" value="InterPro"/>
</dbReference>
<evidence type="ECO:0000256" key="3">
    <source>
        <dbReference type="ARBA" id="ARBA00022679"/>
    </source>
</evidence>
<evidence type="ECO:0000256" key="1">
    <source>
        <dbReference type="ARBA" id="ARBA00001933"/>
    </source>
</evidence>
<feature type="coiled-coil region" evidence="5">
    <location>
        <begin position="279"/>
        <end position="306"/>
    </location>
</feature>
<dbReference type="RefSeq" id="WP_108970071.1">
    <property type="nucleotide sequence ID" value="NZ_CP022191.1"/>
</dbReference>